<organism evidence="4 5">
    <name type="scientific">Candidatus Devosia phytovorans</name>
    <dbReference type="NCBI Taxonomy" id="3121372"/>
    <lineage>
        <taxon>Bacteria</taxon>
        <taxon>Pseudomonadati</taxon>
        <taxon>Pseudomonadota</taxon>
        <taxon>Alphaproteobacteria</taxon>
        <taxon>Hyphomicrobiales</taxon>
        <taxon>Devosiaceae</taxon>
        <taxon>Devosia</taxon>
    </lineage>
</organism>
<dbReference type="PANTHER" id="PTHR32309:SF13">
    <property type="entry name" value="FERRIC ENTEROBACTIN TRANSPORT PROTEIN FEPE"/>
    <property type="match status" value="1"/>
</dbReference>
<dbReference type="InterPro" id="IPR050445">
    <property type="entry name" value="Bact_polysacc_biosynth/exp"/>
</dbReference>
<keyword evidence="3" id="KW-1133">Transmembrane helix</keyword>
<feature type="transmembrane region" description="Helical" evidence="3">
    <location>
        <begin position="419"/>
        <end position="440"/>
    </location>
</feature>
<feature type="compositionally biased region" description="Basic and acidic residues" evidence="2">
    <location>
        <begin position="497"/>
        <end position="513"/>
    </location>
</feature>
<evidence type="ECO:0000256" key="2">
    <source>
        <dbReference type="SAM" id="MobiDB-lite"/>
    </source>
</evidence>
<feature type="coiled-coil region" evidence="1">
    <location>
        <begin position="321"/>
        <end position="386"/>
    </location>
</feature>
<dbReference type="Gene3D" id="1.10.287.1490">
    <property type="match status" value="1"/>
</dbReference>
<keyword evidence="3" id="KW-0812">Transmembrane</keyword>
<accession>A0AAJ5VRZ4</accession>
<sequence>MENELFLVRYYWSLLRRHPFRWLLPMLVVAGIGGYVVMQEPRVYLSTARVAAQSPETSGTLVQSTVTNERLQFFEQRIFARDNLVALANTLELFPQMRASMTNGQIADTVRRLITLQVMPTNPNDPSSNSAVLTIGFMADTPEMAAAGAGEIVKMLILDNRTARLTEATDLRTFLEQEVINRRDQTVQLDAEWNAFIATNEALLPSRLSIYSTEMQELQGEMQTIQTASTTLAADTRVLETQLSVANRPIAGTETQLAALRQELATKQITYSDTHPEIISLRSRIAALENSTDGLGETPADATEPVVTAVTAEGAMLAERIASARQQEADYATRRAEIEERLSWLRGRIAQMPGVEADMLTLQRRHEAAEENLADMQNRLDTARIGERLETTQTQSQISIIDQPDVPTNPTSSTRTRNMAMVAALSLFAGFGILILLDLLDRTIKSKRDLRDILEGGTLAVIPSWKPNKGKTPRARLASLAGLLALGALSGSTSIDTPHEQSAERTQDAARHS</sequence>
<keyword evidence="1" id="KW-0175">Coiled coil</keyword>
<evidence type="ECO:0000256" key="1">
    <source>
        <dbReference type="SAM" id="Coils"/>
    </source>
</evidence>
<evidence type="ECO:0008006" key="6">
    <source>
        <dbReference type="Google" id="ProtNLM"/>
    </source>
</evidence>
<dbReference type="Proteomes" id="UP001217476">
    <property type="component" value="Chromosome"/>
</dbReference>
<dbReference type="GO" id="GO:0004713">
    <property type="term" value="F:protein tyrosine kinase activity"/>
    <property type="evidence" value="ECO:0007669"/>
    <property type="project" value="TreeGrafter"/>
</dbReference>
<name>A0AAJ5VRZ4_9HYPH</name>
<dbReference type="GO" id="GO:0005886">
    <property type="term" value="C:plasma membrane"/>
    <property type="evidence" value="ECO:0007669"/>
    <property type="project" value="TreeGrafter"/>
</dbReference>
<dbReference type="EMBL" id="CP119312">
    <property type="protein sequence ID" value="WEK03718.1"/>
    <property type="molecule type" value="Genomic_DNA"/>
</dbReference>
<evidence type="ECO:0000256" key="3">
    <source>
        <dbReference type="SAM" id="Phobius"/>
    </source>
</evidence>
<dbReference type="AlphaFoldDB" id="A0AAJ5VRZ4"/>
<protein>
    <recommendedName>
        <fullName evidence="6">Polysaccharide chain length determinant N-terminal domain-containing protein</fullName>
    </recommendedName>
</protein>
<proteinExistence type="predicted"/>
<evidence type="ECO:0000313" key="4">
    <source>
        <dbReference type="EMBL" id="WEK03718.1"/>
    </source>
</evidence>
<feature type="region of interest" description="Disordered" evidence="2">
    <location>
        <begin position="492"/>
        <end position="513"/>
    </location>
</feature>
<keyword evidence="3" id="KW-0472">Membrane</keyword>
<feature type="transmembrane region" description="Helical" evidence="3">
    <location>
        <begin position="20"/>
        <end position="38"/>
    </location>
</feature>
<gene>
    <name evidence="4" type="ORF">P0Y65_16195</name>
</gene>
<reference evidence="4" key="1">
    <citation type="submission" date="2023-03" db="EMBL/GenBank/DDBJ databases">
        <title>Andean soil-derived lignocellulolytic bacterial consortium as a source of novel taxa and putative plastic-active enzymes.</title>
        <authorList>
            <person name="Diaz-Garcia L."/>
            <person name="Chuvochina M."/>
            <person name="Feuerriegel G."/>
            <person name="Bunk B."/>
            <person name="Sproer C."/>
            <person name="Streit W.R."/>
            <person name="Rodriguez L.M."/>
            <person name="Overmann J."/>
            <person name="Jimenez D.J."/>
        </authorList>
    </citation>
    <scope>NUCLEOTIDE SEQUENCE</scope>
    <source>
        <strain evidence="4">MAG 4196</strain>
    </source>
</reference>
<evidence type="ECO:0000313" key="5">
    <source>
        <dbReference type="Proteomes" id="UP001217476"/>
    </source>
</evidence>
<dbReference type="PANTHER" id="PTHR32309">
    <property type="entry name" value="TYROSINE-PROTEIN KINASE"/>
    <property type="match status" value="1"/>
</dbReference>